<dbReference type="RefSeq" id="WP_007283993.1">
    <property type="nucleotide sequence ID" value="NZ_BASM01000008.1"/>
</dbReference>
<evidence type="ECO:0000313" key="3">
    <source>
        <dbReference type="Proteomes" id="UP000018209"/>
    </source>
</evidence>
<feature type="transmembrane region" description="Helical" evidence="1">
    <location>
        <begin position="12"/>
        <end position="36"/>
    </location>
</feature>
<dbReference type="EMBL" id="BASM01000008">
    <property type="protein sequence ID" value="GAD25566.1"/>
    <property type="molecule type" value="Genomic_DNA"/>
</dbReference>
<evidence type="ECO:0000313" key="2">
    <source>
        <dbReference type="EMBL" id="GAD25566.1"/>
    </source>
</evidence>
<proteinExistence type="predicted"/>
<keyword evidence="3" id="KW-1185">Reference proteome</keyword>
<keyword evidence="1" id="KW-1133">Transmembrane helix</keyword>
<name>A0ABQ0ITN0_GLUTH</name>
<sequence length="59" mass="6721">MRDYSSTPKELETAAVSLLMLSLGILSFGWIAWIGFDLTLEEVLNAFWRHGPVWSMFGE</sequence>
<evidence type="ECO:0000256" key="1">
    <source>
        <dbReference type="SAM" id="Phobius"/>
    </source>
</evidence>
<keyword evidence="1" id="KW-0812">Transmembrane</keyword>
<gene>
    <name evidence="2" type="ORF">NBRC3257_0565</name>
</gene>
<dbReference type="Proteomes" id="UP000018209">
    <property type="component" value="Unassembled WGS sequence"/>
</dbReference>
<accession>A0ABQ0ITN0</accession>
<protein>
    <submittedName>
        <fullName evidence="2">Uncharacterized protein</fullName>
    </submittedName>
</protein>
<reference evidence="2 3" key="1">
    <citation type="submission" date="2013-08" db="EMBL/GenBank/DDBJ databases">
        <title>Gluconobacter thailandicus NBRC 3257 whole genome sequence.</title>
        <authorList>
            <person name="Matsutani M."/>
            <person name="Yakushi T."/>
            <person name="Matsushita K."/>
        </authorList>
    </citation>
    <scope>NUCLEOTIDE SEQUENCE [LARGE SCALE GENOMIC DNA]</scope>
    <source>
        <strain evidence="2 3">NBRC 3257</strain>
    </source>
</reference>
<keyword evidence="1" id="KW-0472">Membrane</keyword>
<organism evidence="2 3">
    <name type="scientific">Gluconobacter thailandicus NBRC 3257</name>
    <dbReference type="NCBI Taxonomy" id="1381097"/>
    <lineage>
        <taxon>Bacteria</taxon>
        <taxon>Pseudomonadati</taxon>
        <taxon>Pseudomonadota</taxon>
        <taxon>Alphaproteobacteria</taxon>
        <taxon>Acetobacterales</taxon>
        <taxon>Acetobacteraceae</taxon>
        <taxon>Gluconobacter</taxon>
    </lineage>
</organism>
<comment type="caution">
    <text evidence="2">The sequence shown here is derived from an EMBL/GenBank/DDBJ whole genome shotgun (WGS) entry which is preliminary data.</text>
</comment>